<organism evidence="1 2">
    <name type="scientific">Jaapia argillacea MUCL 33604</name>
    <dbReference type="NCBI Taxonomy" id="933084"/>
    <lineage>
        <taxon>Eukaryota</taxon>
        <taxon>Fungi</taxon>
        <taxon>Dikarya</taxon>
        <taxon>Basidiomycota</taxon>
        <taxon>Agaricomycotina</taxon>
        <taxon>Agaricomycetes</taxon>
        <taxon>Agaricomycetidae</taxon>
        <taxon>Jaapiales</taxon>
        <taxon>Jaapiaceae</taxon>
        <taxon>Jaapia</taxon>
    </lineage>
</organism>
<dbReference type="EMBL" id="KL197710">
    <property type="protein sequence ID" value="KDQ63312.1"/>
    <property type="molecule type" value="Genomic_DNA"/>
</dbReference>
<protein>
    <recommendedName>
        <fullName evidence="3">EthD domain-containing protein</fullName>
    </recommendedName>
</protein>
<dbReference type="SUPFAM" id="SSF54909">
    <property type="entry name" value="Dimeric alpha+beta barrel"/>
    <property type="match status" value="2"/>
</dbReference>
<gene>
    <name evidence="1" type="ORF">JAAARDRAFT_147496</name>
</gene>
<keyword evidence="2" id="KW-1185">Reference proteome</keyword>
<evidence type="ECO:0008006" key="3">
    <source>
        <dbReference type="Google" id="ProtNLM"/>
    </source>
</evidence>
<dbReference type="AlphaFoldDB" id="A0A067QIG1"/>
<proteinExistence type="predicted"/>
<dbReference type="InterPro" id="IPR011008">
    <property type="entry name" value="Dimeric_a/b-barrel"/>
</dbReference>
<dbReference type="STRING" id="933084.A0A067QIG1"/>
<accession>A0A067QIG1</accession>
<dbReference type="OrthoDB" id="2851338at2759"/>
<dbReference type="HOGENOM" id="CLU_073903_0_0_1"/>
<dbReference type="InParanoid" id="A0A067QIG1"/>
<evidence type="ECO:0000313" key="1">
    <source>
        <dbReference type="EMBL" id="KDQ63312.1"/>
    </source>
</evidence>
<evidence type="ECO:0000313" key="2">
    <source>
        <dbReference type="Proteomes" id="UP000027265"/>
    </source>
</evidence>
<reference evidence="2" key="1">
    <citation type="journal article" date="2014" name="Proc. Natl. Acad. Sci. U.S.A.">
        <title>Extensive sampling of basidiomycete genomes demonstrates inadequacy of the white-rot/brown-rot paradigm for wood decay fungi.</title>
        <authorList>
            <person name="Riley R."/>
            <person name="Salamov A.A."/>
            <person name="Brown D.W."/>
            <person name="Nagy L.G."/>
            <person name="Floudas D."/>
            <person name="Held B.W."/>
            <person name="Levasseur A."/>
            <person name="Lombard V."/>
            <person name="Morin E."/>
            <person name="Otillar R."/>
            <person name="Lindquist E.A."/>
            <person name="Sun H."/>
            <person name="LaButti K.M."/>
            <person name="Schmutz J."/>
            <person name="Jabbour D."/>
            <person name="Luo H."/>
            <person name="Baker S.E."/>
            <person name="Pisabarro A.G."/>
            <person name="Walton J.D."/>
            <person name="Blanchette R.A."/>
            <person name="Henrissat B."/>
            <person name="Martin F."/>
            <person name="Cullen D."/>
            <person name="Hibbett D.S."/>
            <person name="Grigoriev I.V."/>
        </authorList>
    </citation>
    <scope>NUCLEOTIDE SEQUENCE [LARGE SCALE GENOMIC DNA]</scope>
    <source>
        <strain evidence="2">MUCL 33604</strain>
    </source>
</reference>
<dbReference type="Proteomes" id="UP000027265">
    <property type="component" value="Unassembled WGS sequence"/>
</dbReference>
<sequence length="234" mass="27372">MAPKAFLLVFAEPGAAVPDAEFHDWYDNEHIPLRVNTPAFLNWTRWVEVDGAKPTWAASYDIESFAAMQKPPYTTLAETRSAREKDLLSRIAVLDRRTYEAYEGYPVHPPSALFDEKKPASVVVFNSNEVKPEMEEEYNKWYDEEHIPMLAKVPGWIRSRRFVLKEAQCLGTEGSKSQKKPPKFLAMHEWESDGFANTEEYKAAAETEWRLRMVKEVINKERRVFQFHKKWDRE</sequence>
<dbReference type="Gene3D" id="3.30.70.100">
    <property type="match status" value="1"/>
</dbReference>
<name>A0A067QIG1_9AGAM</name>